<keyword evidence="9" id="KW-1185">Reference proteome</keyword>
<proteinExistence type="predicted"/>
<sequence length="311" mass="35017">MNDAPFIALLGGMAVFCMIGALYFGLQMRSAKKETNIVLEKYIGIQSEVGWSDRLVERLDQMEWAKKLAPRLTRASINLKPAEYGALFIVVIVGMLFFLYKAIEAPLWLSFLGATSLTPFASKMLLDSRKLLYVRKVDSQLSEVCRMLSSTARAGLSIPQGLEIVVKEMPPPIKDELEIIVRELRLGKDIELALKDLLSRVYSRDLQVFVNTLVIQRRAGGDLASVLNQMAKTLEERKIINKTIDASIAQSRFSAYLLPLISILIVLMMGQMIDGFFDLFTEWFGIIILILFISLQILAFFAIKKISDIKV</sequence>
<dbReference type="InterPro" id="IPR042094">
    <property type="entry name" value="T2SS_GspF_sf"/>
</dbReference>
<dbReference type="PANTHER" id="PTHR35007:SF1">
    <property type="entry name" value="PILUS ASSEMBLY PROTEIN"/>
    <property type="match status" value="1"/>
</dbReference>
<feature type="transmembrane region" description="Helical" evidence="6">
    <location>
        <begin position="283"/>
        <end position="303"/>
    </location>
</feature>
<keyword evidence="5 6" id="KW-0472">Membrane</keyword>
<reference evidence="8" key="1">
    <citation type="submission" date="2020-09" db="EMBL/GenBank/DDBJ databases">
        <title>A novel bacterium of genus Hazenella, isolated from South China Sea.</title>
        <authorList>
            <person name="Huang H."/>
            <person name="Mo K."/>
            <person name="Hu Y."/>
        </authorList>
    </citation>
    <scope>NUCLEOTIDE SEQUENCE</scope>
    <source>
        <strain evidence="8">IB182357</strain>
    </source>
</reference>
<comment type="subcellular location">
    <subcellularLocation>
        <location evidence="1">Cell membrane</location>
        <topology evidence="1">Multi-pass membrane protein</topology>
    </subcellularLocation>
</comment>
<evidence type="ECO:0000313" key="8">
    <source>
        <dbReference type="EMBL" id="MBD1372430.1"/>
    </source>
</evidence>
<evidence type="ECO:0000256" key="6">
    <source>
        <dbReference type="SAM" id="Phobius"/>
    </source>
</evidence>
<keyword evidence="3 6" id="KW-0812">Transmembrane</keyword>
<evidence type="ECO:0000256" key="4">
    <source>
        <dbReference type="ARBA" id="ARBA00022989"/>
    </source>
</evidence>
<evidence type="ECO:0000313" key="9">
    <source>
        <dbReference type="Proteomes" id="UP000661691"/>
    </source>
</evidence>
<comment type="caution">
    <text evidence="8">The sequence shown here is derived from an EMBL/GenBank/DDBJ whole genome shotgun (WGS) entry which is preliminary data.</text>
</comment>
<dbReference type="GO" id="GO:0005886">
    <property type="term" value="C:plasma membrane"/>
    <property type="evidence" value="ECO:0007669"/>
    <property type="project" value="UniProtKB-SubCell"/>
</dbReference>
<dbReference type="RefSeq" id="WP_191141967.1">
    <property type="nucleotide sequence ID" value="NZ_JACXAH010000010.1"/>
</dbReference>
<gene>
    <name evidence="8" type="ORF">IC620_08670</name>
</gene>
<keyword evidence="4 6" id="KW-1133">Transmembrane helix</keyword>
<evidence type="ECO:0000256" key="5">
    <source>
        <dbReference type="ARBA" id="ARBA00023136"/>
    </source>
</evidence>
<feature type="transmembrane region" description="Helical" evidence="6">
    <location>
        <begin position="256"/>
        <end position="277"/>
    </location>
</feature>
<evidence type="ECO:0000256" key="1">
    <source>
        <dbReference type="ARBA" id="ARBA00004651"/>
    </source>
</evidence>
<dbReference type="EMBL" id="JACXAH010000010">
    <property type="protein sequence ID" value="MBD1372430.1"/>
    <property type="molecule type" value="Genomic_DNA"/>
</dbReference>
<feature type="transmembrane region" description="Helical" evidence="6">
    <location>
        <begin position="81"/>
        <end position="100"/>
    </location>
</feature>
<feature type="transmembrane region" description="Helical" evidence="6">
    <location>
        <begin position="106"/>
        <end position="126"/>
    </location>
</feature>
<accession>A0A926NB51</accession>
<feature type="domain" description="Type II secretion system protein GspF" evidence="7">
    <location>
        <begin position="145"/>
        <end position="269"/>
    </location>
</feature>
<keyword evidence="2" id="KW-1003">Cell membrane</keyword>
<dbReference type="AlphaFoldDB" id="A0A926NB51"/>
<dbReference type="Gene3D" id="1.20.81.30">
    <property type="entry name" value="Type II secretion system (T2SS), domain F"/>
    <property type="match status" value="1"/>
</dbReference>
<protein>
    <submittedName>
        <fullName evidence="8">Type II secretion system F family protein</fullName>
    </submittedName>
</protein>
<evidence type="ECO:0000256" key="2">
    <source>
        <dbReference type="ARBA" id="ARBA00022475"/>
    </source>
</evidence>
<evidence type="ECO:0000256" key="3">
    <source>
        <dbReference type="ARBA" id="ARBA00022692"/>
    </source>
</evidence>
<dbReference type="Proteomes" id="UP000661691">
    <property type="component" value="Unassembled WGS sequence"/>
</dbReference>
<organism evidence="8 9">
    <name type="scientific">Polycladospora coralii</name>
    <dbReference type="NCBI Taxonomy" id="2771432"/>
    <lineage>
        <taxon>Bacteria</taxon>
        <taxon>Bacillati</taxon>
        <taxon>Bacillota</taxon>
        <taxon>Bacilli</taxon>
        <taxon>Bacillales</taxon>
        <taxon>Thermoactinomycetaceae</taxon>
        <taxon>Polycladospora</taxon>
    </lineage>
</organism>
<dbReference type="InterPro" id="IPR018076">
    <property type="entry name" value="T2SS_GspF_dom"/>
</dbReference>
<feature type="transmembrane region" description="Helical" evidence="6">
    <location>
        <begin position="6"/>
        <end position="26"/>
    </location>
</feature>
<evidence type="ECO:0000259" key="7">
    <source>
        <dbReference type="Pfam" id="PF00482"/>
    </source>
</evidence>
<name>A0A926NB51_9BACL</name>
<dbReference type="Pfam" id="PF00482">
    <property type="entry name" value="T2SSF"/>
    <property type="match status" value="1"/>
</dbReference>
<dbReference type="PANTHER" id="PTHR35007">
    <property type="entry name" value="INTEGRAL MEMBRANE PROTEIN-RELATED"/>
    <property type="match status" value="1"/>
</dbReference>